<reference evidence="3" key="1">
    <citation type="submission" date="2018-10" db="EMBL/GenBank/DDBJ databases">
        <title>Hidden diversity of soil giant viruses.</title>
        <authorList>
            <person name="Schulz F."/>
            <person name="Alteio L."/>
            <person name="Goudeau D."/>
            <person name="Ryan E.M."/>
            <person name="Malmstrom R.R."/>
            <person name="Blanchard J."/>
            <person name="Woyke T."/>
        </authorList>
    </citation>
    <scope>NUCLEOTIDE SEQUENCE</scope>
    <source>
        <strain evidence="3">DSV1</strain>
    </source>
</reference>
<keyword evidence="2" id="KW-0040">ANK repeat</keyword>
<dbReference type="SMART" id="SM00248">
    <property type="entry name" value="ANK"/>
    <property type="match status" value="6"/>
</dbReference>
<organism evidence="3">
    <name type="scientific">Dasosvirus sp</name>
    <dbReference type="NCBI Taxonomy" id="2487764"/>
    <lineage>
        <taxon>Viruses</taxon>
        <taxon>Varidnaviria</taxon>
        <taxon>Bamfordvirae</taxon>
        <taxon>Nucleocytoviricota</taxon>
        <taxon>Megaviricetes</taxon>
        <taxon>Imitervirales</taxon>
        <taxon>Mimiviridae</taxon>
        <taxon>Klosneuvirinae</taxon>
    </lineage>
</organism>
<dbReference type="EMBL" id="MK072042">
    <property type="protein sequence ID" value="AYV77400.1"/>
    <property type="molecule type" value="Genomic_DNA"/>
</dbReference>
<evidence type="ECO:0000256" key="1">
    <source>
        <dbReference type="ARBA" id="ARBA00022737"/>
    </source>
</evidence>
<gene>
    <name evidence="3" type="ORF">Dasosvirus1_35</name>
</gene>
<dbReference type="Pfam" id="PF12796">
    <property type="entry name" value="Ank_2"/>
    <property type="match status" value="1"/>
</dbReference>
<dbReference type="SUPFAM" id="SSF48403">
    <property type="entry name" value="Ankyrin repeat"/>
    <property type="match status" value="1"/>
</dbReference>
<keyword evidence="1" id="KW-0677">Repeat</keyword>
<name>A0A3G4ZR64_9VIRU</name>
<proteinExistence type="predicted"/>
<dbReference type="Gene3D" id="1.25.40.20">
    <property type="entry name" value="Ankyrin repeat-containing domain"/>
    <property type="match status" value="1"/>
</dbReference>
<sequence length="469" mass="55497">MEDLKEYYNANINKLLSSAYRDEFEEYHVSTDYKAFWLACMFDDLTVIQNIISNYHLDVENPDSQQNNAFMMACCVNSRLDVIRYLSQITKNIKHKNRYGQNALHTASLKNNNIMVFKYLIEELGFDPSEKTNLHNNCFTIACSHQQSLDVIRYFAQDKKLLHSKNMLGENGLINACAYNNPLILELLIKTYKMKINSCDQHGNIGLLLATKNQRTNNIKYLFDSHYVLLLGGSNYSEQGYVLTEEQKEIMKLIYHTDTLDQKQKDRIVNFFIDKKLTGYVTNNCLIKKLGYNRILRLANNDLLIGQEFQIARSEYIYSPESKRPNFNIQDEDTRLVFSINNIKYYAHKDLLLLRSDAYKNIHSMVTDKENISWDIKNITNRVVSLYLHSYYADIHDHIELFNTEEILLLCELVQRIPNRMLNINSLEYYLVKSFHQKYLEYYKQLVRTNELYYLMERIFLGEFYEQEV</sequence>
<dbReference type="InterPro" id="IPR002110">
    <property type="entry name" value="Ankyrin_rpt"/>
</dbReference>
<evidence type="ECO:0000256" key="2">
    <source>
        <dbReference type="ARBA" id="ARBA00023043"/>
    </source>
</evidence>
<accession>A0A3G4ZR64</accession>
<evidence type="ECO:0000313" key="3">
    <source>
        <dbReference type="EMBL" id="AYV77400.1"/>
    </source>
</evidence>
<dbReference type="InterPro" id="IPR036770">
    <property type="entry name" value="Ankyrin_rpt-contain_sf"/>
</dbReference>
<protein>
    <submittedName>
        <fullName evidence="3">Ankyrin repeat protein</fullName>
    </submittedName>
</protein>
<dbReference type="PANTHER" id="PTHR44207:SF2">
    <property type="entry name" value="REPEAT PROTEIN, PUTATIVE-RELATED"/>
    <property type="match status" value="1"/>
</dbReference>
<dbReference type="PANTHER" id="PTHR44207">
    <property type="entry name" value="SURFACE ANTIGEN BSPA-LIKE-RELATED"/>
    <property type="match status" value="1"/>
</dbReference>